<evidence type="ECO:0000256" key="10">
    <source>
        <dbReference type="ARBA" id="ARBA00023180"/>
    </source>
</evidence>
<dbReference type="AlphaFoldDB" id="A0AAV8DZH2"/>
<accession>A0AAV8DZH2</accession>
<dbReference type="GO" id="GO:0016301">
    <property type="term" value="F:kinase activity"/>
    <property type="evidence" value="ECO:0007669"/>
    <property type="project" value="UniProtKB-KW"/>
</dbReference>
<dbReference type="InterPro" id="IPR051502">
    <property type="entry name" value="RLP_Defense_Trigger"/>
</dbReference>
<keyword evidence="9 11" id="KW-0472">Membrane</keyword>
<dbReference type="InterPro" id="IPR013210">
    <property type="entry name" value="LRR_N_plant-typ"/>
</dbReference>
<evidence type="ECO:0000256" key="6">
    <source>
        <dbReference type="ARBA" id="ARBA00022729"/>
    </source>
</evidence>
<evidence type="ECO:0000256" key="11">
    <source>
        <dbReference type="SAM" id="Phobius"/>
    </source>
</evidence>
<organism evidence="14 15">
    <name type="scientific">Rhynchospora pubera</name>
    <dbReference type="NCBI Taxonomy" id="906938"/>
    <lineage>
        <taxon>Eukaryota</taxon>
        <taxon>Viridiplantae</taxon>
        <taxon>Streptophyta</taxon>
        <taxon>Embryophyta</taxon>
        <taxon>Tracheophyta</taxon>
        <taxon>Spermatophyta</taxon>
        <taxon>Magnoliopsida</taxon>
        <taxon>Liliopsida</taxon>
        <taxon>Poales</taxon>
        <taxon>Cyperaceae</taxon>
        <taxon>Cyperoideae</taxon>
        <taxon>Rhynchosporeae</taxon>
        <taxon>Rhynchospora</taxon>
    </lineage>
</organism>
<evidence type="ECO:0000256" key="3">
    <source>
        <dbReference type="ARBA" id="ARBA00022475"/>
    </source>
</evidence>
<evidence type="ECO:0000256" key="4">
    <source>
        <dbReference type="ARBA" id="ARBA00022614"/>
    </source>
</evidence>
<dbReference type="InterPro" id="IPR001611">
    <property type="entry name" value="Leu-rich_rpt"/>
</dbReference>
<evidence type="ECO:0000313" key="15">
    <source>
        <dbReference type="Proteomes" id="UP001140206"/>
    </source>
</evidence>
<keyword evidence="14" id="KW-0675">Receptor</keyword>
<feature type="transmembrane region" description="Helical" evidence="11">
    <location>
        <begin position="340"/>
        <end position="361"/>
    </location>
</feature>
<dbReference type="EMBL" id="JAMFTS010000003">
    <property type="protein sequence ID" value="KAJ4771536.1"/>
    <property type="molecule type" value="Genomic_DNA"/>
</dbReference>
<dbReference type="Pfam" id="PF08263">
    <property type="entry name" value="LRRNT_2"/>
    <property type="match status" value="1"/>
</dbReference>
<dbReference type="PROSITE" id="PS51450">
    <property type="entry name" value="LRR"/>
    <property type="match status" value="2"/>
</dbReference>
<keyword evidence="4" id="KW-0433">Leucine-rich repeat</keyword>
<keyword evidence="15" id="KW-1185">Reference proteome</keyword>
<reference evidence="14" key="1">
    <citation type="submission" date="2022-08" db="EMBL/GenBank/DDBJ databases">
        <authorList>
            <person name="Marques A."/>
        </authorList>
    </citation>
    <scope>NUCLEOTIDE SEQUENCE</scope>
    <source>
        <strain evidence="14">RhyPub2mFocal</strain>
        <tissue evidence="14">Leaves</tissue>
    </source>
</reference>
<evidence type="ECO:0000259" key="13">
    <source>
        <dbReference type="Pfam" id="PF08263"/>
    </source>
</evidence>
<name>A0AAV8DZH2_9POAL</name>
<protein>
    <submittedName>
        <fullName evidence="14">Leucine-rich receptor-like protein kinase family protein</fullName>
    </submittedName>
</protein>
<comment type="caution">
    <text evidence="14">The sequence shown here is derived from an EMBL/GenBank/DDBJ whole genome shotgun (WGS) entry which is preliminary data.</text>
</comment>
<dbReference type="SUPFAM" id="SSF52058">
    <property type="entry name" value="L domain-like"/>
    <property type="match status" value="1"/>
</dbReference>
<evidence type="ECO:0000313" key="14">
    <source>
        <dbReference type="EMBL" id="KAJ4771536.1"/>
    </source>
</evidence>
<proteinExistence type="inferred from homology"/>
<keyword evidence="14" id="KW-0808">Transferase</keyword>
<dbReference type="PANTHER" id="PTHR48062:SF52">
    <property type="entry name" value="RECEPTOR-LIKE PROTEIN 8-RELATED"/>
    <property type="match status" value="1"/>
</dbReference>
<dbReference type="PANTHER" id="PTHR48062">
    <property type="entry name" value="RECEPTOR-LIKE PROTEIN 14"/>
    <property type="match status" value="1"/>
</dbReference>
<evidence type="ECO:0000256" key="9">
    <source>
        <dbReference type="ARBA" id="ARBA00023136"/>
    </source>
</evidence>
<gene>
    <name evidence="14" type="ORF">LUZ62_055793</name>
</gene>
<feature type="chain" id="PRO_5043339264" evidence="12">
    <location>
        <begin position="19"/>
        <end position="362"/>
    </location>
</feature>
<dbReference type="GO" id="GO:0005886">
    <property type="term" value="C:plasma membrane"/>
    <property type="evidence" value="ECO:0007669"/>
    <property type="project" value="UniProtKB-SubCell"/>
</dbReference>
<keyword evidence="5 11" id="KW-0812">Transmembrane</keyword>
<keyword evidence="10" id="KW-0325">Glycoprotein</keyword>
<dbReference type="Pfam" id="PF00560">
    <property type="entry name" value="LRR_1"/>
    <property type="match status" value="5"/>
</dbReference>
<keyword evidence="7" id="KW-0677">Repeat</keyword>
<comment type="subcellular location">
    <subcellularLocation>
        <location evidence="1">Cell membrane</location>
        <topology evidence="1">Single-pass type I membrane protein</topology>
    </subcellularLocation>
</comment>
<dbReference type="InterPro" id="IPR032675">
    <property type="entry name" value="LRR_dom_sf"/>
</dbReference>
<keyword evidence="6 12" id="KW-0732">Signal</keyword>
<evidence type="ECO:0000256" key="1">
    <source>
        <dbReference type="ARBA" id="ARBA00004251"/>
    </source>
</evidence>
<comment type="similarity">
    <text evidence="2">Belongs to the RLP family.</text>
</comment>
<keyword evidence="14" id="KW-0418">Kinase</keyword>
<sequence length="362" mass="39298">MFGLLHFLFLRALPAIAGDSDLLISFKNSLANPSLLSDWNHAKGVCDFRGVACKEGYVSSLTIRELPLGADFSSVSAHILSLPNLETLSLHSTNLSGSISAPAKCTVQLKKLDLSSNDLRGSVSDVASLAVSCSSLQSLNLSNNSIGQAFYRSYPFLLNLKMLDLSYNKIATNKDLQWLFSQLGLFQHLDLSHNNIPGSLSNLKYLMMWQNNLNGEIPGKLSSLRSLRNLVLDYNNLTGTIPDGLVNCRSLNWISLASNRLTGSIPNWIGLSVSVIDLSNNRLSGPIPEWGSLPTFPGYVFDNNSGLCGLPLPPCNGGSPSKEDVPQPPSTNHESSQGRWIAIGLLFSFFFIIGFVIGLLIK</sequence>
<dbReference type="PRINTS" id="PR00019">
    <property type="entry name" value="LEURICHRPT"/>
</dbReference>
<dbReference type="Proteomes" id="UP001140206">
    <property type="component" value="Chromosome 3"/>
</dbReference>
<keyword evidence="8 11" id="KW-1133">Transmembrane helix</keyword>
<evidence type="ECO:0000256" key="7">
    <source>
        <dbReference type="ARBA" id="ARBA00022737"/>
    </source>
</evidence>
<evidence type="ECO:0000256" key="8">
    <source>
        <dbReference type="ARBA" id="ARBA00022989"/>
    </source>
</evidence>
<evidence type="ECO:0000256" key="5">
    <source>
        <dbReference type="ARBA" id="ARBA00022692"/>
    </source>
</evidence>
<keyword evidence="3" id="KW-1003">Cell membrane</keyword>
<feature type="signal peptide" evidence="12">
    <location>
        <begin position="1"/>
        <end position="18"/>
    </location>
</feature>
<evidence type="ECO:0000256" key="2">
    <source>
        <dbReference type="ARBA" id="ARBA00009592"/>
    </source>
</evidence>
<feature type="domain" description="Leucine-rich repeat-containing N-terminal plant-type" evidence="13">
    <location>
        <begin position="18"/>
        <end position="53"/>
    </location>
</feature>
<dbReference type="Gene3D" id="3.80.10.10">
    <property type="entry name" value="Ribonuclease Inhibitor"/>
    <property type="match status" value="3"/>
</dbReference>
<evidence type="ECO:0000256" key="12">
    <source>
        <dbReference type="SAM" id="SignalP"/>
    </source>
</evidence>
<dbReference type="FunFam" id="3.80.10.10:FF:000041">
    <property type="entry name" value="LRR receptor-like serine/threonine-protein kinase ERECTA"/>
    <property type="match status" value="1"/>
</dbReference>